<accession>A0AAD6ZYW3</accession>
<organism evidence="1 2">
    <name type="scientific">Mycena albidolilacea</name>
    <dbReference type="NCBI Taxonomy" id="1033008"/>
    <lineage>
        <taxon>Eukaryota</taxon>
        <taxon>Fungi</taxon>
        <taxon>Dikarya</taxon>
        <taxon>Basidiomycota</taxon>
        <taxon>Agaricomycotina</taxon>
        <taxon>Agaricomycetes</taxon>
        <taxon>Agaricomycetidae</taxon>
        <taxon>Agaricales</taxon>
        <taxon>Marasmiineae</taxon>
        <taxon>Mycenaceae</taxon>
        <taxon>Mycena</taxon>
    </lineage>
</organism>
<evidence type="ECO:0000313" key="2">
    <source>
        <dbReference type="Proteomes" id="UP001218218"/>
    </source>
</evidence>
<sequence>MCKVNVIVLVKFSWSRRLARLLTAAARHCCSCHRRLLRHPPVRRRPTRKIFRTELRGPGLPGSLVVELGFLGVGKEEDMEERTYTTPAAPRCIGGAFHIDSSFLIASTRPPFPHASSCLSFSPARSARSKSSLPRLSLRGSVYAAPGGREDERVEKEKAGTRRMEMEKKRSWARGEMRWNLAGRTFSAALLLSETSLSLYNIRSSSFLPDPSLLLLPFPPRPLIFLLLLFFLSPTFITLEFSTRLCFAPAVHINSPAVAPYVLCRPPTTRAPSFRSNLHPHAHSLPTWPGADDKDKMGLDSISDPEEDKDALGLDHEDVSNAFPACGLGISGTIDVMLYHMRPQWIFSTVKSRALMLVCER</sequence>
<protein>
    <submittedName>
        <fullName evidence="1">Uncharacterized protein</fullName>
    </submittedName>
</protein>
<evidence type="ECO:0000313" key="1">
    <source>
        <dbReference type="EMBL" id="KAJ7346249.1"/>
    </source>
</evidence>
<gene>
    <name evidence="1" type="ORF">DFH08DRAFT_961688</name>
</gene>
<reference evidence="1" key="1">
    <citation type="submission" date="2023-03" db="EMBL/GenBank/DDBJ databases">
        <title>Massive genome expansion in bonnet fungi (Mycena s.s.) driven by repeated elements and novel gene families across ecological guilds.</title>
        <authorList>
            <consortium name="Lawrence Berkeley National Laboratory"/>
            <person name="Harder C.B."/>
            <person name="Miyauchi S."/>
            <person name="Viragh M."/>
            <person name="Kuo A."/>
            <person name="Thoen E."/>
            <person name="Andreopoulos B."/>
            <person name="Lu D."/>
            <person name="Skrede I."/>
            <person name="Drula E."/>
            <person name="Henrissat B."/>
            <person name="Morin E."/>
            <person name="Kohler A."/>
            <person name="Barry K."/>
            <person name="LaButti K."/>
            <person name="Morin E."/>
            <person name="Salamov A."/>
            <person name="Lipzen A."/>
            <person name="Mereny Z."/>
            <person name="Hegedus B."/>
            <person name="Baldrian P."/>
            <person name="Stursova M."/>
            <person name="Weitz H."/>
            <person name="Taylor A."/>
            <person name="Grigoriev I.V."/>
            <person name="Nagy L.G."/>
            <person name="Martin F."/>
            <person name="Kauserud H."/>
        </authorList>
    </citation>
    <scope>NUCLEOTIDE SEQUENCE</scope>
    <source>
        <strain evidence="1">CBHHK002</strain>
    </source>
</reference>
<dbReference type="EMBL" id="JARIHO010000021">
    <property type="protein sequence ID" value="KAJ7346249.1"/>
    <property type="molecule type" value="Genomic_DNA"/>
</dbReference>
<dbReference type="AlphaFoldDB" id="A0AAD6ZYW3"/>
<name>A0AAD6ZYW3_9AGAR</name>
<keyword evidence="2" id="KW-1185">Reference proteome</keyword>
<proteinExistence type="predicted"/>
<comment type="caution">
    <text evidence="1">The sequence shown here is derived from an EMBL/GenBank/DDBJ whole genome shotgun (WGS) entry which is preliminary data.</text>
</comment>
<dbReference type="Proteomes" id="UP001218218">
    <property type="component" value="Unassembled WGS sequence"/>
</dbReference>